<organism evidence="1 2">
    <name type="scientific">Vreelandella azerica</name>
    <dbReference type="NCBI Taxonomy" id="2732867"/>
    <lineage>
        <taxon>Bacteria</taxon>
        <taxon>Pseudomonadati</taxon>
        <taxon>Pseudomonadota</taxon>
        <taxon>Gammaproteobacteria</taxon>
        <taxon>Oceanospirillales</taxon>
        <taxon>Halomonadaceae</taxon>
        <taxon>Vreelandella</taxon>
    </lineage>
</organism>
<dbReference type="RefSeq" id="WP_171701057.1">
    <property type="nucleotide sequence ID" value="NZ_JABFHI010000001.1"/>
</dbReference>
<protein>
    <submittedName>
        <fullName evidence="1">Uncharacterized protein</fullName>
    </submittedName>
</protein>
<dbReference type="AlphaFoldDB" id="A0A7Y3X9R7"/>
<gene>
    <name evidence="1" type="ORF">HLB35_00135</name>
</gene>
<evidence type="ECO:0000313" key="2">
    <source>
        <dbReference type="Proteomes" id="UP000588806"/>
    </source>
</evidence>
<dbReference type="EMBL" id="JABFHI010000001">
    <property type="protein sequence ID" value="NOG30569.1"/>
    <property type="molecule type" value="Genomic_DNA"/>
</dbReference>
<comment type="caution">
    <text evidence="1">The sequence shown here is derived from an EMBL/GenBank/DDBJ whole genome shotgun (WGS) entry which is preliminary data.</text>
</comment>
<sequence>MNRERRQVDVSVNPERQTLSLTLPDDLDYRFRFLPPEIRPEHGTLVLTADKARFEEEIRRSRQDENAWPKLHYLWPQHPAIQWLEDKLLAQVARHSAPVLALPDTPEVAAAMPVGESVFLVSGLIPNRKAHPVIWRWFAVKTRQGRVVEVVPAESWLPTLPLDNRLPNRAQPVDMAPLEALRQPVIDATHAEMQAHQQAYTQTKQAELAEQLAALEALKGRQISQLTLQLESSGQAEHFKAARKEERLQRIERVFRDYETWVQDTLTIEPVPFIQIIAVLTRENDETPAQGTPA</sequence>
<proteinExistence type="predicted"/>
<reference evidence="1 2" key="2">
    <citation type="submission" date="2020-06" db="EMBL/GenBank/DDBJ databases">
        <title>Halomonas songnenensis sp. nov., a moderately halophilic bacterium isolated from saline and alkaline soils.</title>
        <authorList>
            <person name="Jiang J."/>
            <person name="Pan Y."/>
        </authorList>
    </citation>
    <scope>NUCLEOTIDE SEQUENCE [LARGE SCALE GENOMIC DNA]</scope>
    <source>
        <strain evidence="1 2">TBZ9</strain>
    </source>
</reference>
<reference evidence="1 2" key="1">
    <citation type="submission" date="2020-05" db="EMBL/GenBank/DDBJ databases">
        <authorList>
            <person name="Ruan W."/>
            <person name="Jeon C.O."/>
            <person name="Chun B.H."/>
        </authorList>
    </citation>
    <scope>NUCLEOTIDE SEQUENCE [LARGE SCALE GENOMIC DNA]</scope>
    <source>
        <strain evidence="1 2">TBZ9</strain>
    </source>
</reference>
<accession>A0A7Y3X9R7</accession>
<dbReference type="Proteomes" id="UP000588806">
    <property type="component" value="Unassembled WGS sequence"/>
</dbReference>
<name>A0A7Y3X9R7_9GAMM</name>
<evidence type="ECO:0000313" key="1">
    <source>
        <dbReference type="EMBL" id="NOG30569.1"/>
    </source>
</evidence>
<keyword evidence="2" id="KW-1185">Reference proteome</keyword>